<sequence>MLFQKHPTPNHHPFSSPQSSMMGQRPPAPSPHYQQPPFQQLHPMNQQPFPTPDMMRMHQSRGMNQSSMGTHQQGMQQKKGIGNLFSNLFSRARGPNFSKTAPHTQTRVAGAASAAASTTQTGVSGMFSKMFSNINGSAISTTLGNVQKVTQMAGNVIPTVQQFGPMVKNLPSLLKIFKEVNTDDTTSTETPSSPPTTETVSAIKQNKKEAVPSNTEQKKNSAPKMYI</sequence>
<dbReference type="Pfam" id="PF14181">
    <property type="entry name" value="YqfQ"/>
    <property type="match status" value="1"/>
</dbReference>
<comment type="caution">
    <text evidence="2">The sequence shown here is derived from an EMBL/GenBank/DDBJ whole genome shotgun (WGS) entry which is preliminary data.</text>
</comment>
<dbReference type="InterPro" id="IPR025571">
    <property type="entry name" value="YqfQ"/>
</dbReference>
<dbReference type="EMBL" id="BMFK01000002">
    <property type="protein sequence ID" value="GGE74323.1"/>
    <property type="molecule type" value="Genomic_DNA"/>
</dbReference>
<feature type="region of interest" description="Disordered" evidence="1">
    <location>
        <begin position="183"/>
        <end position="227"/>
    </location>
</feature>
<dbReference type="Proteomes" id="UP000605259">
    <property type="component" value="Unassembled WGS sequence"/>
</dbReference>
<feature type="region of interest" description="Disordered" evidence="1">
    <location>
        <begin position="1"/>
        <end position="58"/>
    </location>
</feature>
<evidence type="ECO:0000313" key="2">
    <source>
        <dbReference type="EMBL" id="GGE74323.1"/>
    </source>
</evidence>
<evidence type="ECO:0000313" key="3">
    <source>
        <dbReference type="Proteomes" id="UP000605259"/>
    </source>
</evidence>
<gene>
    <name evidence="2" type="primary">yqfQ</name>
    <name evidence="2" type="ORF">GCM10007140_25180</name>
</gene>
<dbReference type="RefSeq" id="WP_188388844.1">
    <property type="nucleotide sequence ID" value="NZ_BMFK01000002.1"/>
</dbReference>
<feature type="compositionally biased region" description="Low complexity" evidence="1">
    <location>
        <begin position="183"/>
        <end position="199"/>
    </location>
</feature>
<evidence type="ECO:0000256" key="1">
    <source>
        <dbReference type="SAM" id="MobiDB-lite"/>
    </source>
</evidence>
<name>A0A917AVV6_9BACI</name>
<organism evidence="2 3">
    <name type="scientific">Priestia taiwanensis</name>
    <dbReference type="NCBI Taxonomy" id="1347902"/>
    <lineage>
        <taxon>Bacteria</taxon>
        <taxon>Bacillati</taxon>
        <taxon>Bacillota</taxon>
        <taxon>Bacilli</taxon>
        <taxon>Bacillales</taxon>
        <taxon>Bacillaceae</taxon>
        <taxon>Priestia</taxon>
    </lineage>
</organism>
<feature type="compositionally biased region" description="Polar residues" evidence="1">
    <location>
        <begin position="13"/>
        <end position="22"/>
    </location>
</feature>
<protein>
    <recommendedName>
        <fullName evidence="4">YqfQ-like protein</fullName>
    </recommendedName>
</protein>
<dbReference type="AlphaFoldDB" id="A0A917AVV6"/>
<proteinExistence type="predicted"/>
<reference evidence="2" key="1">
    <citation type="journal article" date="2014" name="Int. J. Syst. Evol. Microbiol.">
        <title>Complete genome sequence of Corynebacterium casei LMG S-19264T (=DSM 44701T), isolated from a smear-ripened cheese.</title>
        <authorList>
            <consortium name="US DOE Joint Genome Institute (JGI-PGF)"/>
            <person name="Walter F."/>
            <person name="Albersmeier A."/>
            <person name="Kalinowski J."/>
            <person name="Ruckert C."/>
        </authorList>
    </citation>
    <scope>NUCLEOTIDE SEQUENCE</scope>
    <source>
        <strain evidence="2">CGMCC 1.12698</strain>
    </source>
</reference>
<evidence type="ECO:0008006" key="4">
    <source>
        <dbReference type="Google" id="ProtNLM"/>
    </source>
</evidence>
<keyword evidence="3" id="KW-1185">Reference proteome</keyword>
<accession>A0A917AVV6</accession>
<reference evidence="2" key="2">
    <citation type="submission" date="2020-09" db="EMBL/GenBank/DDBJ databases">
        <authorList>
            <person name="Sun Q."/>
            <person name="Zhou Y."/>
        </authorList>
    </citation>
    <scope>NUCLEOTIDE SEQUENCE</scope>
    <source>
        <strain evidence="2">CGMCC 1.12698</strain>
    </source>
</reference>